<evidence type="ECO:0008006" key="4">
    <source>
        <dbReference type="Google" id="ProtNLM"/>
    </source>
</evidence>
<gene>
    <name evidence="2" type="ORF">HRbin17_01379</name>
</gene>
<sequence>MRWVIVAVMLLMGQPVSGQGLISVPTGDVLPKGTLSVDGELDTGRRLCSPETLVLTTWRFGLTHWLTVGADVRLNRRVIVTPNFSLRLWRSSRWSIAYGVENVGVRSFGEQPYLTVSHRAGRVRWHLGWTNDERDRAMGGIEWQLTQRCTLQSDFIAGRGNFFAIGLQWSLSENLALTVAFLRPNARDDEQGVFVDLNWTHAVGR</sequence>
<dbReference type="EMBL" id="BEHT01000016">
    <property type="protein sequence ID" value="GBC98862.1"/>
    <property type="molecule type" value="Genomic_DNA"/>
</dbReference>
<protein>
    <recommendedName>
        <fullName evidence="4">DUF2490 domain-containing protein</fullName>
    </recommendedName>
</protein>
<evidence type="ECO:0000313" key="2">
    <source>
        <dbReference type="EMBL" id="GBC98862.1"/>
    </source>
</evidence>
<dbReference type="Proteomes" id="UP000236173">
    <property type="component" value="Unassembled WGS sequence"/>
</dbReference>
<accession>A0A2H5XCE8</accession>
<feature type="chain" id="PRO_5014169021" description="DUF2490 domain-containing protein" evidence="1">
    <location>
        <begin position="19"/>
        <end position="205"/>
    </location>
</feature>
<feature type="signal peptide" evidence="1">
    <location>
        <begin position="1"/>
        <end position="18"/>
    </location>
</feature>
<organism evidence="2 3">
    <name type="scientific">Candidatus Fervidibacter japonicus</name>
    <dbReference type="NCBI Taxonomy" id="2035412"/>
    <lineage>
        <taxon>Bacteria</taxon>
        <taxon>Candidatus Fervidibacterota</taxon>
        <taxon>Candidatus Fervidibacter</taxon>
    </lineage>
</organism>
<evidence type="ECO:0000313" key="3">
    <source>
        <dbReference type="Proteomes" id="UP000236173"/>
    </source>
</evidence>
<dbReference type="AlphaFoldDB" id="A0A2H5XCE8"/>
<reference evidence="3" key="1">
    <citation type="submission" date="2017-09" db="EMBL/GenBank/DDBJ databases">
        <title>Metaegenomics of thermophilic ammonia-oxidizing enrichment culture.</title>
        <authorList>
            <person name="Kato S."/>
            <person name="Suzuki K."/>
        </authorList>
    </citation>
    <scope>NUCLEOTIDE SEQUENCE [LARGE SCALE GENOMIC DNA]</scope>
</reference>
<proteinExistence type="predicted"/>
<keyword evidence="1" id="KW-0732">Signal</keyword>
<comment type="caution">
    <text evidence="2">The sequence shown here is derived from an EMBL/GenBank/DDBJ whole genome shotgun (WGS) entry which is preliminary data.</text>
</comment>
<name>A0A2H5XCE8_9BACT</name>
<evidence type="ECO:0000256" key="1">
    <source>
        <dbReference type="SAM" id="SignalP"/>
    </source>
</evidence>